<evidence type="ECO:0000256" key="5">
    <source>
        <dbReference type="SAM" id="Phobius"/>
    </source>
</evidence>
<dbReference type="InterPro" id="IPR059100">
    <property type="entry name" value="TSP3_bac"/>
</dbReference>
<evidence type="ECO:0000313" key="7">
    <source>
        <dbReference type="Proteomes" id="UP000033965"/>
    </source>
</evidence>
<organism evidence="6 7">
    <name type="scientific">Candidatus Kaiserbacteria bacterium GW2011_GWA2_49_19</name>
    <dbReference type="NCBI Taxonomy" id="1618669"/>
    <lineage>
        <taxon>Bacteria</taxon>
        <taxon>Candidatus Kaiseribacteriota</taxon>
    </lineage>
</organism>
<keyword evidence="4" id="KW-0106">Calcium</keyword>
<proteinExistence type="predicted"/>
<evidence type="ECO:0000256" key="1">
    <source>
        <dbReference type="ARBA" id="ARBA00004613"/>
    </source>
</evidence>
<dbReference type="PANTHER" id="PTHR37467:SF1">
    <property type="entry name" value="EXPORTED CALCIUM-BINDING GLYCOPROTEIN"/>
    <property type="match status" value="1"/>
</dbReference>
<sequence length="215" mass="23013">MADVVQAGQPPLRREQKIGFVLLLIFAVVSIALGLAQIRNTMYRPFALNNTVPSAYKDEVTGIDALRFRDTDGDGLNDFDELYIYGSSPYLADTDSDGLTDKQEIDRGTNPSCPTGRDCANPIISGQGMLTAAVVSTTAASASAPPQAPDVLRILRDPKQLRPLLVQSGMKKDLLDKISDADLILLVNQLLASTSTAGVNLQSILNPISTNSAPR</sequence>
<evidence type="ECO:0000256" key="3">
    <source>
        <dbReference type="ARBA" id="ARBA00022729"/>
    </source>
</evidence>
<keyword evidence="2" id="KW-0964">Secreted</keyword>
<feature type="transmembrane region" description="Helical" evidence="5">
    <location>
        <begin position="18"/>
        <end position="36"/>
    </location>
</feature>
<dbReference type="Proteomes" id="UP000033965">
    <property type="component" value="Unassembled WGS sequence"/>
</dbReference>
<dbReference type="Pfam" id="PF18884">
    <property type="entry name" value="TSP3_bac"/>
    <property type="match status" value="2"/>
</dbReference>
<reference evidence="6 7" key="1">
    <citation type="journal article" date="2015" name="Nature">
        <title>rRNA introns, odd ribosomes, and small enigmatic genomes across a large radiation of phyla.</title>
        <authorList>
            <person name="Brown C.T."/>
            <person name="Hug L.A."/>
            <person name="Thomas B.C."/>
            <person name="Sharon I."/>
            <person name="Castelle C.J."/>
            <person name="Singh A."/>
            <person name="Wilkins M.J."/>
            <person name="Williams K.H."/>
            <person name="Banfield J.F."/>
        </authorList>
    </citation>
    <scope>NUCLEOTIDE SEQUENCE [LARGE SCALE GENOMIC DNA]</scope>
</reference>
<dbReference type="AlphaFoldDB" id="A0A0G1Y346"/>
<evidence type="ECO:0000256" key="2">
    <source>
        <dbReference type="ARBA" id="ARBA00022525"/>
    </source>
</evidence>
<dbReference type="PANTHER" id="PTHR37467">
    <property type="entry name" value="EXPORTED CALCIUM-BINDING GLYCOPROTEIN-RELATED"/>
    <property type="match status" value="1"/>
</dbReference>
<dbReference type="InterPro" id="IPR053180">
    <property type="entry name" value="Ca-binding_acidic-repeat"/>
</dbReference>
<dbReference type="EMBL" id="LCPZ01000004">
    <property type="protein sequence ID" value="KKW09317.1"/>
    <property type="molecule type" value="Genomic_DNA"/>
</dbReference>
<protein>
    <submittedName>
        <fullName evidence="6">Fibronectin type III domain protein</fullName>
    </submittedName>
</protein>
<keyword evidence="3" id="KW-0732">Signal</keyword>
<accession>A0A0G1Y346</accession>
<evidence type="ECO:0000313" key="6">
    <source>
        <dbReference type="EMBL" id="KKW09317.1"/>
    </source>
</evidence>
<gene>
    <name evidence="6" type="ORF">UY44_C0004G0032</name>
</gene>
<keyword evidence="5" id="KW-1133">Transmembrane helix</keyword>
<keyword evidence="5" id="KW-0812">Transmembrane</keyword>
<comment type="subcellular location">
    <subcellularLocation>
        <location evidence="1">Secreted</location>
    </subcellularLocation>
</comment>
<evidence type="ECO:0000256" key="4">
    <source>
        <dbReference type="ARBA" id="ARBA00022837"/>
    </source>
</evidence>
<name>A0A0G1Y346_9BACT</name>
<keyword evidence="5" id="KW-0472">Membrane</keyword>
<comment type="caution">
    <text evidence="6">The sequence shown here is derived from an EMBL/GenBank/DDBJ whole genome shotgun (WGS) entry which is preliminary data.</text>
</comment>